<sequence length="50" mass="5944">MSWLRCYNRSPTKFDSIELISHFLVIIHAKQKRMVVPGYVVLLLVLMPWN</sequence>
<protein>
    <submittedName>
        <fullName evidence="1">Uncharacterized protein</fullName>
    </submittedName>
</protein>
<dbReference type="EMBL" id="WOCE01000002">
    <property type="protein sequence ID" value="KAE9620024.1"/>
    <property type="molecule type" value="Genomic_DNA"/>
</dbReference>
<evidence type="ECO:0000313" key="2">
    <source>
        <dbReference type="Proteomes" id="UP000447434"/>
    </source>
</evidence>
<organism evidence="1 2">
    <name type="scientific">Lupinus albus</name>
    <name type="common">White lupine</name>
    <name type="synonym">Lupinus termis</name>
    <dbReference type="NCBI Taxonomy" id="3870"/>
    <lineage>
        <taxon>Eukaryota</taxon>
        <taxon>Viridiplantae</taxon>
        <taxon>Streptophyta</taxon>
        <taxon>Embryophyta</taxon>
        <taxon>Tracheophyta</taxon>
        <taxon>Spermatophyta</taxon>
        <taxon>Magnoliopsida</taxon>
        <taxon>eudicotyledons</taxon>
        <taxon>Gunneridae</taxon>
        <taxon>Pentapetalae</taxon>
        <taxon>rosids</taxon>
        <taxon>fabids</taxon>
        <taxon>Fabales</taxon>
        <taxon>Fabaceae</taxon>
        <taxon>Papilionoideae</taxon>
        <taxon>50 kb inversion clade</taxon>
        <taxon>genistoids sensu lato</taxon>
        <taxon>core genistoids</taxon>
        <taxon>Genisteae</taxon>
        <taxon>Lupinus</taxon>
    </lineage>
</organism>
<name>A0A6A4R3R7_LUPAL</name>
<reference evidence="2" key="1">
    <citation type="journal article" date="2020" name="Nat. Commun.">
        <title>Genome sequence of the cluster root forming white lupin.</title>
        <authorList>
            <person name="Hufnagel B."/>
            <person name="Marques A."/>
            <person name="Soriano A."/>
            <person name="Marques L."/>
            <person name="Divol F."/>
            <person name="Doumas P."/>
            <person name="Sallet E."/>
            <person name="Mancinotti D."/>
            <person name="Carrere S."/>
            <person name="Marande W."/>
            <person name="Arribat S."/>
            <person name="Keller J."/>
            <person name="Huneau C."/>
            <person name="Blein T."/>
            <person name="Aime D."/>
            <person name="Laguerre M."/>
            <person name="Taylor J."/>
            <person name="Schubert V."/>
            <person name="Nelson M."/>
            <person name="Geu-Flores F."/>
            <person name="Crespi M."/>
            <person name="Gallardo-Guerrero K."/>
            <person name="Delaux P.-M."/>
            <person name="Salse J."/>
            <person name="Berges H."/>
            <person name="Guyot R."/>
            <person name="Gouzy J."/>
            <person name="Peret B."/>
        </authorList>
    </citation>
    <scope>NUCLEOTIDE SEQUENCE [LARGE SCALE GENOMIC DNA]</scope>
    <source>
        <strain evidence="2">cv. Amiga</strain>
    </source>
</reference>
<accession>A0A6A4R3R7</accession>
<keyword evidence="2" id="KW-1185">Reference proteome</keyword>
<comment type="caution">
    <text evidence="1">The sequence shown here is derived from an EMBL/GenBank/DDBJ whole genome shotgun (WGS) entry which is preliminary data.</text>
</comment>
<dbReference type="AlphaFoldDB" id="A0A6A4R3R7"/>
<gene>
    <name evidence="1" type="ORF">Lalb_Chr02g0159411</name>
</gene>
<dbReference type="Proteomes" id="UP000447434">
    <property type="component" value="Chromosome 2"/>
</dbReference>
<proteinExistence type="predicted"/>
<evidence type="ECO:0000313" key="1">
    <source>
        <dbReference type="EMBL" id="KAE9620024.1"/>
    </source>
</evidence>